<dbReference type="EMBL" id="BK016266">
    <property type="protein sequence ID" value="DAG06115.1"/>
    <property type="molecule type" value="Genomic_DNA"/>
</dbReference>
<sequence>MELDQYNPIRSVDGQYLKCPSSYQWRLQDISASDAGRTEDNKMDKKRLGQCVKLELEWKYTTIKEAASILKAFNPEYINVTYLDAMAGDWKTSEFYVGDRAVPMYNSRMNRWEGISFNIIERAAH</sequence>
<dbReference type="Pfam" id="PF20458">
    <property type="entry name" value="DUF6711"/>
    <property type="match status" value="1"/>
</dbReference>
<dbReference type="InterPro" id="IPR046557">
    <property type="entry name" value="DUF6711"/>
</dbReference>
<name>A0A8S5VHN1_9CAUD</name>
<accession>A0A8S5VHN1</accession>
<protein>
    <submittedName>
        <fullName evidence="1">Uncharacterized protein</fullName>
    </submittedName>
</protein>
<evidence type="ECO:0000313" key="1">
    <source>
        <dbReference type="EMBL" id="DAG06115.1"/>
    </source>
</evidence>
<proteinExistence type="predicted"/>
<organism evidence="1">
    <name type="scientific">Siphoviridae sp. ctNxi14</name>
    <dbReference type="NCBI Taxonomy" id="2825475"/>
    <lineage>
        <taxon>Viruses</taxon>
        <taxon>Duplodnaviria</taxon>
        <taxon>Heunggongvirae</taxon>
        <taxon>Uroviricota</taxon>
        <taxon>Caudoviricetes</taxon>
    </lineage>
</organism>
<reference evidence="1" key="1">
    <citation type="journal article" date="2021" name="Proc. Natl. Acad. Sci. U.S.A.">
        <title>A Catalog of Tens of Thousands of Viruses from Human Metagenomes Reveals Hidden Associations with Chronic Diseases.</title>
        <authorList>
            <person name="Tisza M.J."/>
            <person name="Buck C.B."/>
        </authorList>
    </citation>
    <scope>NUCLEOTIDE SEQUENCE</scope>
    <source>
        <strain evidence="1">CtNxi14</strain>
    </source>
</reference>